<sequence length="161" mass="18364">MTLATDLKVLGRHLTDIFESEKNNLLLTDSSPAYEVAVYGEPKVITQWPTLSVQPAEKVRSLREGATRKFDLTLRYSVIIYHGKVADTLSIQEGTHERAERVETFLHTDFKWNFIDAADKTKHQVIFGYVTLLDHPVVIAPDEELWSSSRLELTGMSQELF</sequence>
<name>A0A0F9NWA6_9ZZZZ</name>
<dbReference type="AlphaFoldDB" id="A0A0F9NWA6"/>
<evidence type="ECO:0000313" key="1">
    <source>
        <dbReference type="EMBL" id="KKN23770.1"/>
    </source>
</evidence>
<protein>
    <submittedName>
        <fullName evidence="1">Uncharacterized protein</fullName>
    </submittedName>
</protein>
<proteinExistence type="predicted"/>
<accession>A0A0F9NWA6</accession>
<gene>
    <name evidence="1" type="ORF">LCGC14_0901620</name>
</gene>
<dbReference type="EMBL" id="LAZR01002941">
    <property type="protein sequence ID" value="KKN23770.1"/>
    <property type="molecule type" value="Genomic_DNA"/>
</dbReference>
<comment type="caution">
    <text evidence="1">The sequence shown here is derived from an EMBL/GenBank/DDBJ whole genome shotgun (WGS) entry which is preliminary data.</text>
</comment>
<organism evidence="1">
    <name type="scientific">marine sediment metagenome</name>
    <dbReference type="NCBI Taxonomy" id="412755"/>
    <lineage>
        <taxon>unclassified sequences</taxon>
        <taxon>metagenomes</taxon>
        <taxon>ecological metagenomes</taxon>
    </lineage>
</organism>
<reference evidence="1" key="1">
    <citation type="journal article" date="2015" name="Nature">
        <title>Complex archaea that bridge the gap between prokaryotes and eukaryotes.</title>
        <authorList>
            <person name="Spang A."/>
            <person name="Saw J.H."/>
            <person name="Jorgensen S.L."/>
            <person name="Zaremba-Niedzwiedzka K."/>
            <person name="Martijn J."/>
            <person name="Lind A.E."/>
            <person name="van Eijk R."/>
            <person name="Schleper C."/>
            <person name="Guy L."/>
            <person name="Ettema T.J."/>
        </authorList>
    </citation>
    <scope>NUCLEOTIDE SEQUENCE</scope>
</reference>